<dbReference type="Proteomes" id="UP001552527">
    <property type="component" value="Unassembled WGS sequence"/>
</dbReference>
<protein>
    <submittedName>
        <fullName evidence="1">Uncharacterized protein</fullName>
    </submittedName>
</protein>
<keyword evidence="2" id="KW-1185">Reference proteome</keyword>
<proteinExistence type="predicted"/>
<dbReference type="RefSeq" id="WP_364027436.1">
    <property type="nucleotide sequence ID" value="NZ_JBFATE010000023.1"/>
</dbReference>
<evidence type="ECO:0000313" key="2">
    <source>
        <dbReference type="Proteomes" id="UP001552527"/>
    </source>
</evidence>
<gene>
    <name evidence="1" type="ORF">AB0K95_32145</name>
</gene>
<organism evidence="1 2">
    <name type="scientific">Streptomyces werraensis</name>
    <dbReference type="NCBI Taxonomy" id="68284"/>
    <lineage>
        <taxon>Bacteria</taxon>
        <taxon>Bacillati</taxon>
        <taxon>Actinomycetota</taxon>
        <taxon>Actinomycetes</taxon>
        <taxon>Kitasatosporales</taxon>
        <taxon>Streptomycetaceae</taxon>
        <taxon>Streptomyces</taxon>
    </lineage>
</organism>
<accession>A0ABV3JQH8</accession>
<name>A0ABV3JQH8_9ACTN</name>
<reference evidence="1 2" key="1">
    <citation type="submission" date="2024-06" db="EMBL/GenBank/DDBJ databases">
        <title>The Natural Products Discovery Center: Release of the First 8490 Sequenced Strains for Exploring Actinobacteria Biosynthetic Diversity.</title>
        <authorList>
            <person name="Kalkreuter E."/>
            <person name="Kautsar S.A."/>
            <person name="Yang D."/>
            <person name="Bader C.D."/>
            <person name="Teijaro C.N."/>
            <person name="Fluegel L."/>
            <person name="Davis C.M."/>
            <person name="Simpson J.R."/>
            <person name="Lauterbach L."/>
            <person name="Steele A.D."/>
            <person name="Gui C."/>
            <person name="Meng S."/>
            <person name="Li G."/>
            <person name="Viehrig K."/>
            <person name="Ye F."/>
            <person name="Su P."/>
            <person name="Kiefer A.F."/>
            <person name="Nichols A."/>
            <person name="Cepeda A.J."/>
            <person name="Yan W."/>
            <person name="Fan B."/>
            <person name="Jiang Y."/>
            <person name="Adhikari A."/>
            <person name="Zheng C.-J."/>
            <person name="Schuster L."/>
            <person name="Cowan T.M."/>
            <person name="Smanski M.J."/>
            <person name="Chevrette M.G."/>
            <person name="De Carvalho L.P.S."/>
            <person name="Shen B."/>
        </authorList>
    </citation>
    <scope>NUCLEOTIDE SEQUENCE [LARGE SCALE GENOMIC DNA]</scope>
    <source>
        <strain evidence="1 2">NPDC052768</strain>
    </source>
</reference>
<evidence type="ECO:0000313" key="1">
    <source>
        <dbReference type="EMBL" id="MEV5249873.1"/>
    </source>
</evidence>
<dbReference type="EMBL" id="JBFATE010000023">
    <property type="protein sequence ID" value="MEV5249873.1"/>
    <property type="molecule type" value="Genomic_DNA"/>
</dbReference>
<sequence length="74" mass="8280">MTAVPIFRRSETKKQDDERTGRLLHGLEAAFALRTGDPCSDDDLTVFEEIVLFGVGYDPTQPYPPAGHTYPRRG</sequence>
<comment type="caution">
    <text evidence="1">The sequence shown here is derived from an EMBL/GenBank/DDBJ whole genome shotgun (WGS) entry which is preliminary data.</text>
</comment>